<dbReference type="SUPFAM" id="SSF56322">
    <property type="entry name" value="ADC synthase"/>
    <property type="match status" value="1"/>
</dbReference>
<evidence type="ECO:0000256" key="2">
    <source>
        <dbReference type="ARBA" id="ARBA00005297"/>
    </source>
</evidence>
<proteinExistence type="inferred from homology"/>
<dbReference type="PANTHER" id="PTHR42839:SF2">
    <property type="entry name" value="ISOCHORISMATE SYNTHASE ENTC"/>
    <property type="match status" value="1"/>
</dbReference>
<evidence type="ECO:0000259" key="6">
    <source>
        <dbReference type="Pfam" id="PF00425"/>
    </source>
</evidence>
<organism evidence="7 8">
    <name type="scientific">Alicyclobacillus dauci</name>
    <dbReference type="NCBI Taxonomy" id="1475485"/>
    <lineage>
        <taxon>Bacteria</taxon>
        <taxon>Bacillati</taxon>
        <taxon>Bacillota</taxon>
        <taxon>Bacilli</taxon>
        <taxon>Bacillales</taxon>
        <taxon>Alicyclobacillaceae</taxon>
        <taxon>Alicyclobacillus</taxon>
    </lineage>
</organism>
<dbReference type="NCBIfam" id="TIGR00543">
    <property type="entry name" value="isochor_syn"/>
    <property type="match status" value="1"/>
</dbReference>
<evidence type="ECO:0000256" key="4">
    <source>
        <dbReference type="ARBA" id="ARBA00023235"/>
    </source>
</evidence>
<comment type="catalytic activity">
    <reaction evidence="1">
        <text>chorismate = isochorismate</text>
        <dbReference type="Rhea" id="RHEA:18985"/>
        <dbReference type="ChEBI" id="CHEBI:29748"/>
        <dbReference type="ChEBI" id="CHEBI:29780"/>
        <dbReference type="EC" id="5.4.4.2"/>
    </reaction>
</comment>
<dbReference type="InterPro" id="IPR005801">
    <property type="entry name" value="ADC_synthase"/>
</dbReference>
<dbReference type="Gene3D" id="3.60.120.10">
    <property type="entry name" value="Anthranilate synthase"/>
    <property type="match status" value="1"/>
</dbReference>
<dbReference type="RefSeq" id="WP_268046381.1">
    <property type="nucleotide sequence ID" value="NZ_CP104064.1"/>
</dbReference>
<accession>A0ABY6Z7C7</accession>
<feature type="domain" description="Chorismate-utilising enzyme C-terminal" evidence="6">
    <location>
        <begin position="192"/>
        <end position="443"/>
    </location>
</feature>
<dbReference type="GO" id="GO:0008909">
    <property type="term" value="F:isochorismate synthase activity"/>
    <property type="evidence" value="ECO:0007669"/>
    <property type="project" value="UniProtKB-EC"/>
</dbReference>
<comment type="similarity">
    <text evidence="2">Belongs to the isochorismate synthase family.</text>
</comment>
<gene>
    <name evidence="7" type="ORF">NZD86_10090</name>
</gene>
<reference evidence="7" key="1">
    <citation type="submission" date="2022-08" db="EMBL/GenBank/DDBJ databases">
        <title>Alicyclobacillus dauci DSM2870, complete genome.</title>
        <authorList>
            <person name="Wang Q."/>
            <person name="Cai R."/>
            <person name="Wang Z."/>
        </authorList>
    </citation>
    <scope>NUCLEOTIDE SEQUENCE</scope>
    <source>
        <strain evidence="7">DSM 28700</strain>
    </source>
</reference>
<evidence type="ECO:0000256" key="1">
    <source>
        <dbReference type="ARBA" id="ARBA00000799"/>
    </source>
</evidence>
<dbReference type="InterPro" id="IPR015890">
    <property type="entry name" value="Chorismate_C"/>
</dbReference>
<dbReference type="EC" id="5.4.4.2" evidence="3"/>
<dbReference type="Pfam" id="PF00425">
    <property type="entry name" value="Chorismate_bind"/>
    <property type="match status" value="1"/>
</dbReference>
<keyword evidence="4 7" id="KW-0413">Isomerase</keyword>
<name>A0ABY6Z7C7_9BACL</name>
<dbReference type="EMBL" id="CP104064">
    <property type="protein sequence ID" value="WAH38791.1"/>
    <property type="molecule type" value="Genomic_DNA"/>
</dbReference>
<sequence length="452" mass="49353">MKELVNRLVTDITRAWQVDETLKGGQWRVVSLTLPCASTPALDSVLEWNTGVQAVYSAEPVTRMERVGLGAAAVVQGFGSDAMGVVRTEMNAARLPSGSTWFGGFAFDPTIEPRGIWQGWPHAMWFVPKLLLVRAFDSDVVRVSYIDKAGQTVEDITASLKGMLRPAASTHMSEIRFDASTTLESNDVIHDEETWAAVVNRALVDIRAGRMDKVVLGRQARMTVTATLSDSLSRLRNAYETSHVFAMHWNGVWMLGASPEELVRAGGGAITVDCLAGTTARGIDAETDRQLAKALLTSEKNRSEHGAVVRFVTERLRLVANELEWPDVPTIKQLANVQHLYTPVRGRLQNGKQLLDAAALLHPTPAVGGTPRADALTFIREHEGWPRGFYAGGFGLIDGTGNGLVNVALRTAAVRFPEARLFAGCGIVDGSRPADEWLETEMKLKPMRMALQ</sequence>
<keyword evidence="8" id="KW-1185">Reference proteome</keyword>
<protein>
    <recommendedName>
        <fullName evidence="3">isochorismate synthase</fullName>
        <ecNumber evidence="3">5.4.4.2</ecNumber>
    </recommendedName>
    <alternativeName>
        <fullName evidence="5">Isochorismate mutase</fullName>
    </alternativeName>
</protein>
<dbReference type="InterPro" id="IPR004561">
    <property type="entry name" value="IsoChor_synthase"/>
</dbReference>
<evidence type="ECO:0000313" key="8">
    <source>
        <dbReference type="Proteomes" id="UP001164803"/>
    </source>
</evidence>
<evidence type="ECO:0000256" key="3">
    <source>
        <dbReference type="ARBA" id="ARBA00012824"/>
    </source>
</evidence>
<evidence type="ECO:0000313" key="7">
    <source>
        <dbReference type="EMBL" id="WAH38791.1"/>
    </source>
</evidence>
<evidence type="ECO:0000256" key="5">
    <source>
        <dbReference type="ARBA" id="ARBA00041564"/>
    </source>
</evidence>
<dbReference type="Proteomes" id="UP001164803">
    <property type="component" value="Chromosome"/>
</dbReference>
<dbReference type="PANTHER" id="PTHR42839">
    <property type="entry name" value="ISOCHORISMATE SYNTHASE ENTC"/>
    <property type="match status" value="1"/>
</dbReference>